<evidence type="ECO:0000259" key="3">
    <source>
        <dbReference type="Pfam" id="PF07687"/>
    </source>
</evidence>
<dbReference type="NCBIfam" id="TIGR01891">
    <property type="entry name" value="amidohydrolases"/>
    <property type="match status" value="1"/>
</dbReference>
<dbReference type="CDD" id="cd03886">
    <property type="entry name" value="M20_Acy1"/>
    <property type="match status" value="1"/>
</dbReference>
<feature type="binding site" evidence="2">
    <location>
        <position position="107"/>
    </location>
    <ligand>
        <name>Mn(2+)</name>
        <dbReference type="ChEBI" id="CHEBI:29035"/>
        <label>2</label>
    </ligand>
</feature>
<dbReference type="SUPFAM" id="SSF55031">
    <property type="entry name" value="Bacterial exopeptidase dimerisation domain"/>
    <property type="match status" value="1"/>
</dbReference>
<feature type="domain" description="Peptidase M20 dimerisation" evidence="3">
    <location>
        <begin position="192"/>
        <end position="287"/>
    </location>
</feature>
<feature type="binding site" evidence="2">
    <location>
        <position position="379"/>
    </location>
    <ligand>
        <name>Mn(2+)</name>
        <dbReference type="ChEBI" id="CHEBI:29035"/>
        <label>2</label>
    </ligand>
</feature>
<dbReference type="InterPro" id="IPR017439">
    <property type="entry name" value="Amidohydrolase"/>
</dbReference>
<dbReference type="InterPro" id="IPR011650">
    <property type="entry name" value="Peptidase_M20_dimer"/>
</dbReference>
<comment type="caution">
    <text evidence="4">The sequence shown here is derived from an EMBL/GenBank/DDBJ whole genome shotgun (WGS) entry which is preliminary data.</text>
</comment>
<dbReference type="InterPro" id="IPR036264">
    <property type="entry name" value="Bact_exopeptidase_dim_dom"/>
</dbReference>
<feature type="binding site" evidence="2">
    <location>
        <position position="109"/>
    </location>
    <ligand>
        <name>Mn(2+)</name>
        <dbReference type="ChEBI" id="CHEBI:29035"/>
        <label>2</label>
    </ligand>
</feature>
<keyword evidence="2" id="KW-0464">Manganese</keyword>
<gene>
    <name evidence="4" type="ORF">DSOL_1095</name>
</gene>
<organism evidence="4 5">
    <name type="scientific">Desulfosporosinus metallidurans</name>
    <dbReference type="NCBI Taxonomy" id="1888891"/>
    <lineage>
        <taxon>Bacteria</taxon>
        <taxon>Bacillati</taxon>
        <taxon>Bacillota</taxon>
        <taxon>Clostridia</taxon>
        <taxon>Eubacteriales</taxon>
        <taxon>Desulfitobacteriaceae</taxon>
        <taxon>Desulfosporosinus</taxon>
    </lineage>
</organism>
<dbReference type="GO" id="GO:0046872">
    <property type="term" value="F:metal ion binding"/>
    <property type="evidence" value="ECO:0007669"/>
    <property type="project" value="UniProtKB-KW"/>
</dbReference>
<evidence type="ECO:0000313" key="5">
    <source>
        <dbReference type="Proteomes" id="UP000186102"/>
    </source>
</evidence>
<protein>
    <submittedName>
        <fullName evidence="4">N-acetyl-L,L-diaminopimelate deacetylase</fullName>
    </submittedName>
</protein>
<sequence length="412" mass="45362">MPSITNEKMRQLVNKYEQNVIEIRRDIHMHPELSFQEKRTSELVASKLEELGIEVRSGIGKTGVIGILKGSRPGKTLALRADMDALPLDEENDLPFKSVNAGVMHACGHDCHTANLLGVAMILSEIKNELCGTIKFIFQPAEENGGGGREMVKEGALKNPDVDAIFGLHVKQMPLGTIEVGHGNIMAYSDRFILRVKGKQAHTSNPQQGVDSIVISANIITALQSIISRQIDPLETATFSVGQINGGTAPNIVPDLVEMVGMIRSMSKNTREIIKNNIEKIAKSVAEGMSGECEFIFKEGYPAVFNNKEMADYVKELAIERCQDIKDDLDLQLPPEFDLKELVRITDKPSLGAEDFGFYSLEVPACFFYVGAGNQAPVHSPKFMVDERMFKVSLNLLSSVAVKFLNQNSITI</sequence>
<evidence type="ECO:0000256" key="2">
    <source>
        <dbReference type="PIRSR" id="PIRSR005962-1"/>
    </source>
</evidence>
<dbReference type="STRING" id="1888891.DSOL_1095"/>
<dbReference type="Pfam" id="PF07687">
    <property type="entry name" value="M20_dimer"/>
    <property type="match status" value="1"/>
</dbReference>
<dbReference type="Gene3D" id="3.40.630.10">
    <property type="entry name" value="Zn peptidases"/>
    <property type="match status" value="1"/>
</dbReference>
<dbReference type="FunFam" id="3.30.70.360:FF:000001">
    <property type="entry name" value="N-acetyldiaminopimelate deacetylase"/>
    <property type="match status" value="1"/>
</dbReference>
<dbReference type="GO" id="GO:0019877">
    <property type="term" value="P:diaminopimelate biosynthetic process"/>
    <property type="evidence" value="ECO:0007669"/>
    <property type="project" value="UniProtKB-ARBA"/>
</dbReference>
<dbReference type="PANTHER" id="PTHR11014:SF63">
    <property type="entry name" value="METALLOPEPTIDASE, PUTATIVE (AFU_ORTHOLOGUE AFUA_6G09600)-RELATED"/>
    <property type="match status" value="1"/>
</dbReference>
<dbReference type="EMBL" id="MLBF01000005">
    <property type="protein sequence ID" value="OLN32984.1"/>
    <property type="molecule type" value="Genomic_DNA"/>
</dbReference>
<dbReference type="Gene3D" id="3.30.70.360">
    <property type="match status" value="1"/>
</dbReference>
<reference evidence="4 5" key="1">
    <citation type="submission" date="2016-09" db="EMBL/GenBank/DDBJ databases">
        <title>Complete genome of Desulfosporosinus sp. OL.</title>
        <authorList>
            <person name="Mardanov A."/>
            <person name="Beletsky A."/>
            <person name="Panova A."/>
            <person name="Karnachuk O."/>
            <person name="Ravin N."/>
        </authorList>
    </citation>
    <scope>NUCLEOTIDE SEQUENCE [LARGE SCALE GENOMIC DNA]</scope>
    <source>
        <strain evidence="4 5">OL</strain>
    </source>
</reference>
<keyword evidence="5" id="KW-1185">Reference proteome</keyword>
<accession>A0A1Q8R056</accession>
<dbReference type="InterPro" id="IPR002933">
    <property type="entry name" value="Peptidase_M20"/>
</dbReference>
<dbReference type="Proteomes" id="UP000186102">
    <property type="component" value="Unassembled WGS sequence"/>
</dbReference>
<dbReference type="SUPFAM" id="SSF53187">
    <property type="entry name" value="Zn-dependent exopeptidases"/>
    <property type="match status" value="1"/>
</dbReference>
<proteinExistence type="predicted"/>
<keyword evidence="1" id="KW-0378">Hydrolase</keyword>
<feature type="binding site" evidence="2">
    <location>
        <position position="143"/>
    </location>
    <ligand>
        <name>Mn(2+)</name>
        <dbReference type="ChEBI" id="CHEBI:29035"/>
        <label>2</label>
    </ligand>
</feature>
<feature type="binding site" evidence="2">
    <location>
        <position position="169"/>
    </location>
    <ligand>
        <name>Mn(2+)</name>
        <dbReference type="ChEBI" id="CHEBI:29035"/>
        <label>2</label>
    </ligand>
</feature>
<comment type="cofactor">
    <cofactor evidence="2">
        <name>Mn(2+)</name>
        <dbReference type="ChEBI" id="CHEBI:29035"/>
    </cofactor>
    <text evidence="2">The Mn(2+) ion enhances activity.</text>
</comment>
<dbReference type="PIRSF" id="PIRSF005962">
    <property type="entry name" value="Pept_M20D_amidohydro"/>
    <property type="match status" value="1"/>
</dbReference>
<keyword evidence="2" id="KW-0479">Metal-binding</keyword>
<dbReference type="PANTHER" id="PTHR11014">
    <property type="entry name" value="PEPTIDASE M20 FAMILY MEMBER"/>
    <property type="match status" value="1"/>
</dbReference>
<name>A0A1Q8R056_9FIRM</name>
<evidence type="ECO:0000256" key="1">
    <source>
        <dbReference type="ARBA" id="ARBA00022801"/>
    </source>
</evidence>
<dbReference type="Pfam" id="PF01546">
    <property type="entry name" value="Peptidase_M20"/>
    <property type="match status" value="1"/>
</dbReference>
<dbReference type="GO" id="GO:0050118">
    <property type="term" value="F:N-acetyldiaminopimelate deacetylase activity"/>
    <property type="evidence" value="ECO:0007669"/>
    <property type="project" value="UniProtKB-ARBA"/>
</dbReference>
<dbReference type="RefSeq" id="WP_075363848.1">
    <property type="nucleotide sequence ID" value="NZ_MLBF01000005.1"/>
</dbReference>
<dbReference type="AlphaFoldDB" id="A0A1Q8R056"/>
<evidence type="ECO:0000313" key="4">
    <source>
        <dbReference type="EMBL" id="OLN32984.1"/>
    </source>
</evidence>